<proteinExistence type="predicted"/>
<dbReference type="GO" id="GO:0035091">
    <property type="term" value="F:phosphatidylinositol binding"/>
    <property type="evidence" value="ECO:0007669"/>
    <property type="project" value="TreeGrafter"/>
</dbReference>
<comment type="caution">
    <text evidence="3">The sequence shown here is derived from an EMBL/GenBank/DDBJ whole genome shotgun (WGS) entry which is preliminary data.</text>
</comment>
<feature type="domain" description="Ysc84 actin-binding" evidence="2">
    <location>
        <begin position="108"/>
        <end position="175"/>
    </location>
</feature>
<protein>
    <recommendedName>
        <fullName evidence="2">Ysc84 actin-binding domain-containing protein</fullName>
    </recommendedName>
</protein>
<feature type="region of interest" description="Disordered" evidence="1">
    <location>
        <begin position="228"/>
        <end position="253"/>
    </location>
</feature>
<dbReference type="Pfam" id="PF04366">
    <property type="entry name" value="Ysc84"/>
    <property type="match status" value="1"/>
</dbReference>
<dbReference type="InterPro" id="IPR007461">
    <property type="entry name" value="Ysc84_actin-binding"/>
</dbReference>
<gene>
    <name evidence="3" type="ORF">KSP39_PZI011504</name>
</gene>
<dbReference type="PANTHER" id="PTHR15629">
    <property type="entry name" value="SH3YL1 PROTEIN"/>
    <property type="match status" value="1"/>
</dbReference>
<evidence type="ECO:0000313" key="3">
    <source>
        <dbReference type="EMBL" id="KAK8939186.1"/>
    </source>
</evidence>
<organism evidence="3 4">
    <name type="scientific">Platanthera zijinensis</name>
    <dbReference type="NCBI Taxonomy" id="2320716"/>
    <lineage>
        <taxon>Eukaryota</taxon>
        <taxon>Viridiplantae</taxon>
        <taxon>Streptophyta</taxon>
        <taxon>Embryophyta</taxon>
        <taxon>Tracheophyta</taxon>
        <taxon>Spermatophyta</taxon>
        <taxon>Magnoliopsida</taxon>
        <taxon>Liliopsida</taxon>
        <taxon>Asparagales</taxon>
        <taxon>Orchidaceae</taxon>
        <taxon>Orchidoideae</taxon>
        <taxon>Orchideae</taxon>
        <taxon>Orchidinae</taxon>
        <taxon>Platanthera</taxon>
    </lineage>
</organism>
<dbReference type="EMBL" id="JBBWWQ010000009">
    <property type="protein sequence ID" value="KAK8939186.1"/>
    <property type="molecule type" value="Genomic_DNA"/>
</dbReference>
<evidence type="ECO:0000256" key="1">
    <source>
        <dbReference type="SAM" id="MobiDB-lite"/>
    </source>
</evidence>
<dbReference type="PANTHER" id="PTHR15629:SF43">
    <property type="entry name" value="RING_FYVE_PHD-TYPE ZINC FINGER FAMILY PROTEIN"/>
    <property type="match status" value="1"/>
</dbReference>
<evidence type="ECO:0000313" key="4">
    <source>
        <dbReference type="Proteomes" id="UP001418222"/>
    </source>
</evidence>
<name>A0AAP0BII9_9ASPA</name>
<sequence>MALSQLLLISSNTVREIIISKASNSKLAGSGTLPVSIISTHIRRKDRAFSETSSTAEFRIRGLLTGSISLGDFPQARHSSMSSSRVHFNKIIEKYLKITENFHFCTTSCCAGGELTDFVIVLKTKDAVKNFSGNAHISLGAGISGAAGVVGRAAEADLHTGAGGFAACYTYSRSKDLRHVGARNPCRDHPSRHPRTSVLGKHLPCLLWAELYHHGRLQRDNIQRRLAKGAGQTSWTRLTSTGETAQKENGQSE</sequence>
<dbReference type="AlphaFoldDB" id="A0AAP0BII9"/>
<feature type="compositionally biased region" description="Polar residues" evidence="1">
    <location>
        <begin position="231"/>
        <end position="253"/>
    </location>
</feature>
<keyword evidence="4" id="KW-1185">Reference proteome</keyword>
<reference evidence="3 4" key="1">
    <citation type="journal article" date="2022" name="Nat. Plants">
        <title>Genomes of leafy and leafless Platanthera orchids illuminate the evolution of mycoheterotrophy.</title>
        <authorList>
            <person name="Li M.H."/>
            <person name="Liu K.W."/>
            <person name="Li Z."/>
            <person name="Lu H.C."/>
            <person name="Ye Q.L."/>
            <person name="Zhang D."/>
            <person name="Wang J.Y."/>
            <person name="Li Y.F."/>
            <person name="Zhong Z.M."/>
            <person name="Liu X."/>
            <person name="Yu X."/>
            <person name="Liu D.K."/>
            <person name="Tu X.D."/>
            <person name="Liu B."/>
            <person name="Hao Y."/>
            <person name="Liao X.Y."/>
            <person name="Jiang Y.T."/>
            <person name="Sun W.H."/>
            <person name="Chen J."/>
            <person name="Chen Y.Q."/>
            <person name="Ai Y."/>
            <person name="Zhai J.W."/>
            <person name="Wu S.S."/>
            <person name="Zhou Z."/>
            <person name="Hsiao Y.Y."/>
            <person name="Wu W.L."/>
            <person name="Chen Y.Y."/>
            <person name="Lin Y.F."/>
            <person name="Hsu J.L."/>
            <person name="Li C.Y."/>
            <person name="Wang Z.W."/>
            <person name="Zhao X."/>
            <person name="Zhong W.Y."/>
            <person name="Ma X.K."/>
            <person name="Ma L."/>
            <person name="Huang J."/>
            <person name="Chen G.Z."/>
            <person name="Huang M.Z."/>
            <person name="Huang L."/>
            <person name="Peng D.H."/>
            <person name="Luo Y.B."/>
            <person name="Zou S.Q."/>
            <person name="Chen S.P."/>
            <person name="Lan S."/>
            <person name="Tsai W.C."/>
            <person name="Van de Peer Y."/>
            <person name="Liu Z.J."/>
        </authorList>
    </citation>
    <scope>NUCLEOTIDE SEQUENCE [LARGE SCALE GENOMIC DNA]</scope>
    <source>
        <strain evidence="3">Lor287</strain>
    </source>
</reference>
<dbReference type="InterPro" id="IPR051702">
    <property type="entry name" value="SH3_domain_YSC84-like"/>
</dbReference>
<dbReference type="Proteomes" id="UP001418222">
    <property type="component" value="Unassembled WGS sequence"/>
</dbReference>
<accession>A0AAP0BII9</accession>
<evidence type="ECO:0000259" key="2">
    <source>
        <dbReference type="Pfam" id="PF04366"/>
    </source>
</evidence>